<dbReference type="EMBL" id="JAWDGP010003406">
    <property type="protein sequence ID" value="KAK3774526.1"/>
    <property type="molecule type" value="Genomic_DNA"/>
</dbReference>
<reference evidence="1" key="1">
    <citation type="journal article" date="2023" name="G3 (Bethesda)">
        <title>A reference genome for the long-term kleptoplast-retaining sea slug Elysia crispata morphotype clarki.</title>
        <authorList>
            <person name="Eastman K.E."/>
            <person name="Pendleton A.L."/>
            <person name="Shaikh M.A."/>
            <person name="Suttiyut T."/>
            <person name="Ogas R."/>
            <person name="Tomko P."/>
            <person name="Gavelis G."/>
            <person name="Widhalm J.R."/>
            <person name="Wisecaver J.H."/>
        </authorList>
    </citation>
    <scope>NUCLEOTIDE SEQUENCE</scope>
    <source>
        <strain evidence="1">ECLA1</strain>
    </source>
</reference>
<protein>
    <submittedName>
        <fullName evidence="1">Uncharacterized protein</fullName>
    </submittedName>
</protein>
<evidence type="ECO:0000313" key="1">
    <source>
        <dbReference type="EMBL" id="KAK3774526.1"/>
    </source>
</evidence>
<evidence type="ECO:0000313" key="2">
    <source>
        <dbReference type="Proteomes" id="UP001283361"/>
    </source>
</evidence>
<keyword evidence="2" id="KW-1185">Reference proteome</keyword>
<name>A0AAE1DL03_9GAST</name>
<gene>
    <name evidence="1" type="ORF">RRG08_049462</name>
</gene>
<accession>A0AAE1DL03</accession>
<dbReference type="Proteomes" id="UP001283361">
    <property type="component" value="Unassembled WGS sequence"/>
</dbReference>
<comment type="caution">
    <text evidence="1">The sequence shown here is derived from an EMBL/GenBank/DDBJ whole genome shotgun (WGS) entry which is preliminary data.</text>
</comment>
<organism evidence="1 2">
    <name type="scientific">Elysia crispata</name>
    <name type="common">lettuce slug</name>
    <dbReference type="NCBI Taxonomy" id="231223"/>
    <lineage>
        <taxon>Eukaryota</taxon>
        <taxon>Metazoa</taxon>
        <taxon>Spiralia</taxon>
        <taxon>Lophotrochozoa</taxon>
        <taxon>Mollusca</taxon>
        <taxon>Gastropoda</taxon>
        <taxon>Heterobranchia</taxon>
        <taxon>Euthyneura</taxon>
        <taxon>Panpulmonata</taxon>
        <taxon>Sacoglossa</taxon>
        <taxon>Placobranchoidea</taxon>
        <taxon>Plakobranchidae</taxon>
        <taxon>Elysia</taxon>
    </lineage>
</organism>
<sequence length="303" mass="34461">MPHDTGAPPSSILLCKLNNNTNIFLGQTQHKQRMKQRGRVPPAKTCPSNYHTKQFSALIPGGSILWRILNWIKKTKPRGFPVTAGSVLWTQLWVRTGQVWTRDYYGWPRRGEDSPLTFSYAVETWDYSNVRQCLVIIRGDHRPGLYRQMDLESGAGCPVTVAETVLPRAFRVFLPWSVLVSTRALLVWPHGRGQSRIWGENTMDDTEDYVRMSGLTALNGALRNCSKQRMRMRRVAQQRSCQFSCGTHTLCTRLCRAIAHPVRLHRLTCLGPGQTLMVLRLISLPKQAQNMYPGSGLLMEEID</sequence>
<dbReference type="AlphaFoldDB" id="A0AAE1DL03"/>
<proteinExistence type="predicted"/>